<gene>
    <name evidence="10" type="ORF">LMG21510_01628</name>
</gene>
<dbReference type="PANTHER" id="PTHR43240">
    <property type="entry name" value="1,4-DIHYDROXY-2-NAPHTHOYL-COA THIOESTERASE 1"/>
    <property type="match status" value="1"/>
</dbReference>
<evidence type="ECO:0000256" key="3">
    <source>
        <dbReference type="ARBA" id="ARBA00036002"/>
    </source>
</evidence>
<comment type="caution">
    <text evidence="10">The sequence shown here is derived from an EMBL/GenBank/DDBJ whole genome shotgun (WGS) entry which is preliminary data.</text>
</comment>
<dbReference type="Gene3D" id="3.10.129.10">
    <property type="entry name" value="Hotdog Thioesterase"/>
    <property type="match status" value="1"/>
</dbReference>
<dbReference type="EC" id="3.1.2.20" evidence="5"/>
<organism evidence="10 11">
    <name type="scientific">Cupriavidus respiraculi</name>
    <dbReference type="NCBI Taxonomy" id="195930"/>
    <lineage>
        <taxon>Bacteria</taxon>
        <taxon>Pseudomonadati</taxon>
        <taxon>Pseudomonadota</taxon>
        <taxon>Betaproteobacteria</taxon>
        <taxon>Burkholderiales</taxon>
        <taxon>Burkholderiaceae</taxon>
        <taxon>Cupriavidus</taxon>
    </lineage>
</organism>
<evidence type="ECO:0000259" key="9">
    <source>
        <dbReference type="Pfam" id="PF03061"/>
    </source>
</evidence>
<evidence type="ECO:0000256" key="5">
    <source>
        <dbReference type="ARBA" id="ARBA00038894"/>
    </source>
</evidence>
<comment type="catalytic activity">
    <reaction evidence="2">
        <text>a fatty acyl-CoA + H2O = a fatty acid + CoA + H(+)</text>
        <dbReference type="Rhea" id="RHEA:16781"/>
        <dbReference type="ChEBI" id="CHEBI:15377"/>
        <dbReference type="ChEBI" id="CHEBI:15378"/>
        <dbReference type="ChEBI" id="CHEBI:28868"/>
        <dbReference type="ChEBI" id="CHEBI:57287"/>
        <dbReference type="ChEBI" id="CHEBI:77636"/>
        <dbReference type="EC" id="3.1.2.20"/>
    </reaction>
</comment>
<accession>A0ABN7YHG2</accession>
<dbReference type="NCBIfam" id="TIGR00369">
    <property type="entry name" value="unchar_dom_1"/>
    <property type="match status" value="1"/>
</dbReference>
<evidence type="ECO:0000256" key="6">
    <source>
        <dbReference type="ARBA" id="ARBA00040062"/>
    </source>
</evidence>
<dbReference type="Pfam" id="PF03061">
    <property type="entry name" value="4HBT"/>
    <property type="match status" value="1"/>
</dbReference>
<protein>
    <recommendedName>
        <fullName evidence="6">Medium/long-chain acyl-CoA thioesterase YigI</fullName>
        <ecNumber evidence="5">3.1.2.20</ecNumber>
    </recommendedName>
</protein>
<comment type="catalytic activity">
    <reaction evidence="7">
        <text>a medium-chain fatty acyl-CoA + H2O = a medium-chain fatty acid + CoA + H(+)</text>
        <dbReference type="Rhea" id="RHEA:68184"/>
        <dbReference type="ChEBI" id="CHEBI:15377"/>
        <dbReference type="ChEBI" id="CHEBI:15378"/>
        <dbReference type="ChEBI" id="CHEBI:57287"/>
        <dbReference type="ChEBI" id="CHEBI:59558"/>
        <dbReference type="ChEBI" id="CHEBI:90546"/>
    </reaction>
</comment>
<name>A0ABN7YHG2_9BURK</name>
<evidence type="ECO:0000256" key="4">
    <source>
        <dbReference type="ARBA" id="ARBA00038381"/>
    </source>
</evidence>
<evidence type="ECO:0000256" key="2">
    <source>
        <dbReference type="ARBA" id="ARBA00035880"/>
    </source>
</evidence>
<dbReference type="RefSeq" id="WP_224041038.1">
    <property type="nucleotide sequence ID" value="NZ_CAJZAH010000002.1"/>
</dbReference>
<sequence length="147" mass="15014">MNTAADHACADNPLLDALGIRLARVGPGHSTFELDIEPRHLNRQGTLQGGVSATLLDAACGYAGLQTEEGGALGNAVTLMLAISYLGRVSTGTVRAVATVTRAGRSIYFSSAELVSADGERIATAQGTFKRSPAAPATRAAADTSEA</sequence>
<feature type="region of interest" description="Disordered" evidence="8">
    <location>
        <begin position="127"/>
        <end position="147"/>
    </location>
</feature>
<feature type="compositionally biased region" description="Low complexity" evidence="8">
    <location>
        <begin position="131"/>
        <end position="147"/>
    </location>
</feature>
<evidence type="ECO:0000256" key="7">
    <source>
        <dbReference type="ARBA" id="ARBA00048062"/>
    </source>
</evidence>
<evidence type="ECO:0000313" key="10">
    <source>
        <dbReference type="EMBL" id="CAG9171372.1"/>
    </source>
</evidence>
<evidence type="ECO:0000256" key="8">
    <source>
        <dbReference type="SAM" id="MobiDB-lite"/>
    </source>
</evidence>
<feature type="domain" description="Thioesterase" evidence="9">
    <location>
        <begin position="44"/>
        <end position="122"/>
    </location>
</feature>
<dbReference type="CDD" id="cd03443">
    <property type="entry name" value="PaaI_thioesterase"/>
    <property type="match status" value="1"/>
</dbReference>
<comment type="similarity">
    <text evidence="4">Belongs to the YigI thioesterase family.</text>
</comment>
<evidence type="ECO:0000313" key="11">
    <source>
        <dbReference type="Proteomes" id="UP000721236"/>
    </source>
</evidence>
<dbReference type="InterPro" id="IPR003736">
    <property type="entry name" value="PAAI_dom"/>
</dbReference>
<keyword evidence="1" id="KW-0378">Hydrolase</keyword>
<dbReference type="EMBL" id="CAJZAH010000002">
    <property type="protein sequence ID" value="CAG9171372.1"/>
    <property type="molecule type" value="Genomic_DNA"/>
</dbReference>
<proteinExistence type="inferred from homology"/>
<evidence type="ECO:0000256" key="1">
    <source>
        <dbReference type="ARBA" id="ARBA00022801"/>
    </source>
</evidence>
<dbReference type="SUPFAM" id="SSF54637">
    <property type="entry name" value="Thioesterase/thiol ester dehydrase-isomerase"/>
    <property type="match status" value="1"/>
</dbReference>
<dbReference type="Proteomes" id="UP000721236">
    <property type="component" value="Unassembled WGS sequence"/>
</dbReference>
<keyword evidence="11" id="KW-1185">Reference proteome</keyword>
<dbReference type="PANTHER" id="PTHR43240:SF20">
    <property type="entry name" value="MEDIUM_LONG-CHAIN ACYL-COA THIOESTERASE YIGI"/>
    <property type="match status" value="1"/>
</dbReference>
<reference evidence="10 11" key="1">
    <citation type="submission" date="2021-08" db="EMBL/GenBank/DDBJ databases">
        <authorList>
            <person name="Peeters C."/>
        </authorList>
    </citation>
    <scope>NUCLEOTIDE SEQUENCE [LARGE SCALE GENOMIC DNA]</scope>
    <source>
        <strain evidence="10 11">LMG 21510</strain>
    </source>
</reference>
<dbReference type="InterPro" id="IPR006683">
    <property type="entry name" value="Thioestr_dom"/>
</dbReference>
<comment type="catalytic activity">
    <reaction evidence="3">
        <text>a long-chain fatty acyl-CoA + H2O = a long-chain fatty acid + CoA + H(+)</text>
        <dbReference type="Rhea" id="RHEA:67680"/>
        <dbReference type="ChEBI" id="CHEBI:15377"/>
        <dbReference type="ChEBI" id="CHEBI:15378"/>
        <dbReference type="ChEBI" id="CHEBI:57287"/>
        <dbReference type="ChEBI" id="CHEBI:57560"/>
        <dbReference type="ChEBI" id="CHEBI:83139"/>
    </reaction>
</comment>
<dbReference type="InterPro" id="IPR029069">
    <property type="entry name" value="HotDog_dom_sf"/>
</dbReference>